<gene>
    <name evidence="2" type="ORF">WMO13_04185</name>
</gene>
<evidence type="ECO:0000256" key="1">
    <source>
        <dbReference type="SAM" id="Phobius"/>
    </source>
</evidence>
<dbReference type="PROSITE" id="PS51257">
    <property type="entry name" value="PROKAR_LIPOPROTEIN"/>
    <property type="match status" value="1"/>
</dbReference>
<keyword evidence="1" id="KW-0812">Transmembrane</keyword>
<proteinExistence type="predicted"/>
<sequence>MKKLRINYWLFIFCIAFVYFLMGCNMNNKREREQEVDIFGYTVTLGAPQEFNLLFGGHNSYLYLTEENQETGEKIDRIVTSFPTLGDFQGGFWRNGGTKTSNSNRAEFPTGIYLQWYSLFEKQGWKIRFDFDPIFMEKLKYHCFKNVNDGADDCIVDRRNFGQDYILGNFSFNIYAMPSGLAYVYMSGGGETYLLGELQAEPTDINFESYKITLGSRLNETGDEVFNRRLSYQTEEFQKAYHDGTLSFSTEKWERRMKRYDWELVGNSFYKIKGPFNSVYTNAEMYNIYQDGKNTFRDRHAPPNHLTVYLEGTELSPNPGVVKRVRFKFDDDEIMKSFEIMSALDPDVKLQLQLDLSADFTGHRLFLKNGDKIRRIESTMFYIEDIPELYKPVIEDPNYKMPSVD</sequence>
<dbReference type="EMBL" id="CP150637">
    <property type="protein sequence ID" value="WZW88592.1"/>
    <property type="molecule type" value="Genomic_DNA"/>
</dbReference>
<reference evidence="2 3" key="1">
    <citation type="submission" date="2024-03" db="EMBL/GenBank/DDBJ databases">
        <title>Complete Genome Sequence and Annotation of Ignatzschineria larvae DSM 13226.</title>
        <authorList>
            <person name="Cantrell E."/>
            <person name="Burcham Z.M."/>
        </authorList>
    </citation>
    <scope>NUCLEOTIDE SEQUENCE [LARGE SCALE GENOMIC DNA]</scope>
    <source>
        <strain evidence="2 3">DSM 13226</strain>
    </source>
</reference>
<dbReference type="RefSeq" id="WP_342386911.1">
    <property type="nucleotide sequence ID" value="NZ_CP150637.1"/>
</dbReference>
<keyword evidence="1" id="KW-0472">Membrane</keyword>
<accession>A0ABZ3C315</accession>
<keyword evidence="3" id="KW-1185">Reference proteome</keyword>
<dbReference type="Proteomes" id="UP001449178">
    <property type="component" value="Chromosome"/>
</dbReference>
<protein>
    <recommendedName>
        <fullName evidence="4">Lipoprotein</fullName>
    </recommendedName>
</protein>
<evidence type="ECO:0000313" key="3">
    <source>
        <dbReference type="Proteomes" id="UP001449178"/>
    </source>
</evidence>
<keyword evidence="1" id="KW-1133">Transmembrane helix</keyword>
<evidence type="ECO:0008006" key="4">
    <source>
        <dbReference type="Google" id="ProtNLM"/>
    </source>
</evidence>
<feature type="transmembrane region" description="Helical" evidence="1">
    <location>
        <begin position="6"/>
        <end position="24"/>
    </location>
</feature>
<evidence type="ECO:0000313" key="2">
    <source>
        <dbReference type="EMBL" id="WZW88592.1"/>
    </source>
</evidence>
<organism evidence="2 3">
    <name type="scientific">Ignatzschineria larvae DSM 13226</name>
    <dbReference type="NCBI Taxonomy" id="1111732"/>
    <lineage>
        <taxon>Bacteria</taxon>
        <taxon>Pseudomonadati</taxon>
        <taxon>Pseudomonadota</taxon>
        <taxon>Gammaproteobacteria</taxon>
        <taxon>Cardiobacteriales</taxon>
        <taxon>Ignatzschineriaceae</taxon>
        <taxon>Ignatzschineria</taxon>
    </lineage>
</organism>
<name>A0ABZ3C315_9GAMM</name>